<dbReference type="Proteomes" id="UP000319555">
    <property type="component" value="Unassembled WGS sequence"/>
</dbReference>
<sequence>MVGRVIFWKIAMSSQGFVIAASGKDYIETAVAAARSLKVAMPDVPVDLFTDLENIPGTEVFDQIHMLDKSWFRPKFESLVRSRFEKTVYLDADVRCLADMSDIFTVLEQFDIAMVHDPLRNSAHAQRVWKTPLPNAFPHLNGGLVGIRTSDAVLDFLRDVQETIISENLTSDQALIREKLFASALRLAVLPPEYNFLDYRQAEMFGFLHSAPRLLHHYKFHSRHDKRLDSARTVAGLVGPDLERHINSLIEADAQLTPGASKKVRPLVDKGLLGKLRKLVMSVKKGIVRLRRG</sequence>
<dbReference type="Pfam" id="PF03407">
    <property type="entry name" value="Nucleotid_trans"/>
    <property type="match status" value="1"/>
</dbReference>
<reference evidence="2 3" key="1">
    <citation type="submission" date="2017-05" db="EMBL/GenBank/DDBJ databases">
        <authorList>
            <person name="Varghese N."/>
            <person name="Submissions S."/>
        </authorList>
    </citation>
    <scope>NUCLEOTIDE SEQUENCE [LARGE SCALE GENOMIC DNA]</scope>
    <source>
        <strain evidence="2 3">DSM 28009</strain>
    </source>
</reference>
<protein>
    <submittedName>
        <fullName evidence="2">Nucleotide-diphospho-sugar transferase</fullName>
    </submittedName>
</protein>
<proteinExistence type="predicted"/>
<dbReference type="AlphaFoldDB" id="A0A521C613"/>
<dbReference type="EMBL" id="FXTE01000002">
    <property type="protein sequence ID" value="SMO54805.1"/>
    <property type="molecule type" value="Genomic_DNA"/>
</dbReference>
<keyword evidence="2" id="KW-0808">Transferase</keyword>
<gene>
    <name evidence="2" type="ORF">SAMN06265380_102161</name>
</gene>
<evidence type="ECO:0000313" key="2">
    <source>
        <dbReference type="EMBL" id="SMO54805.1"/>
    </source>
</evidence>
<dbReference type="Gene3D" id="3.90.550.10">
    <property type="entry name" value="Spore Coat Polysaccharide Biosynthesis Protein SpsA, Chain A"/>
    <property type="match status" value="1"/>
</dbReference>
<accession>A0A521C613</accession>
<dbReference type="InterPro" id="IPR029044">
    <property type="entry name" value="Nucleotide-diphossugar_trans"/>
</dbReference>
<dbReference type="SUPFAM" id="SSF53448">
    <property type="entry name" value="Nucleotide-diphospho-sugar transferases"/>
    <property type="match status" value="1"/>
</dbReference>
<organism evidence="2 3">
    <name type="scientific">Ruegeria faecimaris</name>
    <dbReference type="NCBI Taxonomy" id="686389"/>
    <lineage>
        <taxon>Bacteria</taxon>
        <taxon>Pseudomonadati</taxon>
        <taxon>Pseudomonadota</taxon>
        <taxon>Alphaproteobacteria</taxon>
        <taxon>Rhodobacterales</taxon>
        <taxon>Roseobacteraceae</taxon>
        <taxon>Ruegeria</taxon>
    </lineage>
</organism>
<keyword evidence="3" id="KW-1185">Reference proteome</keyword>
<dbReference type="InterPro" id="IPR005069">
    <property type="entry name" value="Nucl-diP-sugar_transferase"/>
</dbReference>
<dbReference type="OrthoDB" id="181606at2"/>
<evidence type="ECO:0000259" key="1">
    <source>
        <dbReference type="Pfam" id="PF03407"/>
    </source>
</evidence>
<name>A0A521C613_9RHOB</name>
<feature type="domain" description="Nucleotide-diphospho-sugar transferase" evidence="1">
    <location>
        <begin position="85"/>
        <end position="208"/>
    </location>
</feature>
<dbReference type="GO" id="GO:0016740">
    <property type="term" value="F:transferase activity"/>
    <property type="evidence" value="ECO:0007669"/>
    <property type="project" value="UniProtKB-KW"/>
</dbReference>
<evidence type="ECO:0000313" key="3">
    <source>
        <dbReference type="Proteomes" id="UP000319555"/>
    </source>
</evidence>